<keyword evidence="1" id="KW-0678">Repressor</keyword>
<dbReference type="Pfam" id="PF07729">
    <property type="entry name" value="FCD"/>
    <property type="match status" value="1"/>
</dbReference>
<dbReference type="PANTHER" id="PTHR43537:SF34">
    <property type="entry name" value="PYRUVATE DEHYDROGENASE COMPLEX REPRESSOR"/>
    <property type="match status" value="1"/>
</dbReference>
<dbReference type="InterPro" id="IPR036390">
    <property type="entry name" value="WH_DNA-bd_sf"/>
</dbReference>
<gene>
    <name evidence="8" type="ORF">MGEO_09550</name>
</gene>
<dbReference type="Gene3D" id="1.10.10.10">
    <property type="entry name" value="Winged helix-like DNA-binding domain superfamily/Winged helix DNA-binding domain"/>
    <property type="match status" value="1"/>
</dbReference>
<accession>A0A1X4NL08</accession>
<dbReference type="InterPro" id="IPR008920">
    <property type="entry name" value="TF_FadR/GntR_C"/>
</dbReference>
<dbReference type="InterPro" id="IPR000524">
    <property type="entry name" value="Tscrpt_reg_HTH_GntR"/>
</dbReference>
<dbReference type="RefSeq" id="WP_085636519.1">
    <property type="nucleotide sequence ID" value="NZ_JFKC01000007.1"/>
</dbReference>
<evidence type="ECO:0000256" key="4">
    <source>
        <dbReference type="ARBA" id="ARBA00023163"/>
    </source>
</evidence>
<dbReference type="SMART" id="SM00895">
    <property type="entry name" value="FCD"/>
    <property type="match status" value="1"/>
</dbReference>
<dbReference type="PRINTS" id="PR00035">
    <property type="entry name" value="HTHGNTR"/>
</dbReference>
<dbReference type="GO" id="GO:0003677">
    <property type="term" value="F:DNA binding"/>
    <property type="evidence" value="ECO:0007669"/>
    <property type="project" value="UniProtKB-KW"/>
</dbReference>
<evidence type="ECO:0000313" key="8">
    <source>
        <dbReference type="EMBL" id="OSQ50968.1"/>
    </source>
</evidence>
<dbReference type="AlphaFoldDB" id="A0A1X4NL08"/>
<keyword evidence="2" id="KW-0805">Transcription regulation</keyword>
<dbReference type="SMART" id="SM00345">
    <property type="entry name" value="HTH_GNTR"/>
    <property type="match status" value="1"/>
</dbReference>
<keyword evidence="4" id="KW-0804">Transcription</keyword>
<organism evidence="8 9">
    <name type="scientific">Marivita geojedonensis</name>
    <dbReference type="NCBI Taxonomy" id="1123756"/>
    <lineage>
        <taxon>Bacteria</taxon>
        <taxon>Pseudomonadati</taxon>
        <taxon>Pseudomonadota</taxon>
        <taxon>Alphaproteobacteria</taxon>
        <taxon>Rhodobacterales</taxon>
        <taxon>Roseobacteraceae</taxon>
        <taxon>Marivita</taxon>
    </lineage>
</organism>
<keyword evidence="9" id="KW-1185">Reference proteome</keyword>
<name>A0A1X4NL08_9RHOB</name>
<dbReference type="STRING" id="1123756.MGEO_09550"/>
<protein>
    <recommendedName>
        <fullName evidence="6">Pyruvate dehydrogenase complex repressor</fullName>
    </recommendedName>
</protein>
<evidence type="ECO:0000313" key="9">
    <source>
        <dbReference type="Proteomes" id="UP000193926"/>
    </source>
</evidence>
<dbReference type="Gene3D" id="1.20.120.530">
    <property type="entry name" value="GntR ligand-binding domain-like"/>
    <property type="match status" value="1"/>
</dbReference>
<proteinExistence type="predicted"/>
<sequence length="262" mass="29184">MPNSLANLFGPVGHESVADTIVHHIEELIVSGVLKDGTRLPSERALAEEMKVSRPKVREALKRLEENGLIIVRHGEGNFVAPLVGSAMSPALVDLYARHVTAFEDYLEFRREQESFAAMLAAERATEEDREILRDIVHELEVAHEKGDAEASRDADVRFHAAIVDASHNSLMVHTMAAIYQLMARNVFYNRDFLRAIDGTGEMLMAQHKAIADAIISGQPELASDAASDHIDFVARSFRVGRAQDRREIVSRRRKALLSLRA</sequence>
<reference evidence="8 9" key="1">
    <citation type="submission" date="2014-03" db="EMBL/GenBank/DDBJ databases">
        <title>The draft genome sequence of Marivita geojedonensis KCTC 23882.</title>
        <authorList>
            <person name="Lai Q."/>
            <person name="Shao Z."/>
        </authorList>
    </citation>
    <scope>NUCLEOTIDE SEQUENCE [LARGE SCALE GENOMIC DNA]</scope>
    <source>
        <strain evidence="8 9">DPG-138</strain>
    </source>
</reference>
<evidence type="ECO:0000256" key="3">
    <source>
        <dbReference type="ARBA" id="ARBA00023125"/>
    </source>
</evidence>
<dbReference type="Pfam" id="PF00392">
    <property type="entry name" value="GntR"/>
    <property type="match status" value="1"/>
</dbReference>
<dbReference type="EMBL" id="JFKC01000007">
    <property type="protein sequence ID" value="OSQ50968.1"/>
    <property type="molecule type" value="Genomic_DNA"/>
</dbReference>
<evidence type="ECO:0000256" key="5">
    <source>
        <dbReference type="ARBA" id="ARBA00037357"/>
    </source>
</evidence>
<evidence type="ECO:0000259" key="7">
    <source>
        <dbReference type="PROSITE" id="PS50949"/>
    </source>
</evidence>
<dbReference type="PANTHER" id="PTHR43537">
    <property type="entry name" value="TRANSCRIPTIONAL REGULATOR, GNTR FAMILY"/>
    <property type="match status" value="1"/>
</dbReference>
<dbReference type="OrthoDB" id="5450856at2"/>
<dbReference type="Proteomes" id="UP000193926">
    <property type="component" value="Unassembled WGS sequence"/>
</dbReference>
<comment type="caution">
    <text evidence="8">The sequence shown here is derived from an EMBL/GenBank/DDBJ whole genome shotgun (WGS) entry which is preliminary data.</text>
</comment>
<comment type="function">
    <text evidence="5">Transcriptional repressor for the pyruvate dehydrogenase complex genes aceEF and lpd.</text>
</comment>
<evidence type="ECO:0000256" key="6">
    <source>
        <dbReference type="ARBA" id="ARBA00039592"/>
    </source>
</evidence>
<dbReference type="CDD" id="cd07377">
    <property type="entry name" value="WHTH_GntR"/>
    <property type="match status" value="1"/>
</dbReference>
<dbReference type="InterPro" id="IPR011711">
    <property type="entry name" value="GntR_C"/>
</dbReference>
<dbReference type="SUPFAM" id="SSF48008">
    <property type="entry name" value="GntR ligand-binding domain-like"/>
    <property type="match status" value="1"/>
</dbReference>
<dbReference type="InterPro" id="IPR036388">
    <property type="entry name" value="WH-like_DNA-bd_sf"/>
</dbReference>
<dbReference type="PROSITE" id="PS50949">
    <property type="entry name" value="HTH_GNTR"/>
    <property type="match status" value="1"/>
</dbReference>
<evidence type="ECO:0000256" key="2">
    <source>
        <dbReference type="ARBA" id="ARBA00023015"/>
    </source>
</evidence>
<keyword evidence="3" id="KW-0238">DNA-binding</keyword>
<dbReference type="GO" id="GO:0003700">
    <property type="term" value="F:DNA-binding transcription factor activity"/>
    <property type="evidence" value="ECO:0007669"/>
    <property type="project" value="InterPro"/>
</dbReference>
<evidence type="ECO:0000256" key="1">
    <source>
        <dbReference type="ARBA" id="ARBA00022491"/>
    </source>
</evidence>
<feature type="domain" description="HTH gntR-type" evidence="7">
    <location>
        <begin position="15"/>
        <end position="83"/>
    </location>
</feature>
<dbReference type="SUPFAM" id="SSF46785">
    <property type="entry name" value="Winged helix' DNA-binding domain"/>
    <property type="match status" value="1"/>
</dbReference>